<dbReference type="EMBL" id="OW240920">
    <property type="protein sequence ID" value="CAH2315088.1"/>
    <property type="molecule type" value="Genomic_DNA"/>
</dbReference>
<evidence type="ECO:0000313" key="2">
    <source>
        <dbReference type="EMBL" id="CAH2315088.1"/>
    </source>
</evidence>
<gene>
    <name evidence="2" type="ORF">PECUL_23A000758</name>
</gene>
<accession>A0AAD1T1U7</accession>
<keyword evidence="3" id="KW-1185">Reference proteome</keyword>
<reference evidence="2" key="1">
    <citation type="submission" date="2022-03" db="EMBL/GenBank/DDBJ databases">
        <authorList>
            <person name="Alioto T."/>
            <person name="Alioto T."/>
            <person name="Gomez Garrido J."/>
        </authorList>
    </citation>
    <scope>NUCLEOTIDE SEQUENCE</scope>
</reference>
<dbReference type="Proteomes" id="UP001295444">
    <property type="component" value="Chromosome 09"/>
</dbReference>
<protein>
    <submittedName>
        <fullName evidence="2">Uncharacterized protein</fullName>
    </submittedName>
</protein>
<feature type="region of interest" description="Disordered" evidence="1">
    <location>
        <begin position="63"/>
        <end position="98"/>
    </location>
</feature>
<name>A0AAD1T1U7_PELCU</name>
<evidence type="ECO:0000313" key="3">
    <source>
        <dbReference type="Proteomes" id="UP001295444"/>
    </source>
</evidence>
<dbReference type="AlphaFoldDB" id="A0AAD1T1U7"/>
<sequence length="140" mass="16116">MTVQTWQENFDTKFDKICQEFWSHLKSCTRHPAFYAAQENQIAVVTPPSTSRHKVQLKHCQANHAAAQRGSRNTPHPVSCRTPEQRQRPQLMHNRSSQGPMWIQSYSTLIATHRHLAPVWSSVKGRLPKCKPHDQAVSVR</sequence>
<evidence type="ECO:0000256" key="1">
    <source>
        <dbReference type="SAM" id="MobiDB-lite"/>
    </source>
</evidence>
<proteinExistence type="predicted"/>
<organism evidence="2 3">
    <name type="scientific">Pelobates cultripes</name>
    <name type="common">Western spadefoot toad</name>
    <dbReference type="NCBI Taxonomy" id="61616"/>
    <lineage>
        <taxon>Eukaryota</taxon>
        <taxon>Metazoa</taxon>
        <taxon>Chordata</taxon>
        <taxon>Craniata</taxon>
        <taxon>Vertebrata</taxon>
        <taxon>Euteleostomi</taxon>
        <taxon>Amphibia</taxon>
        <taxon>Batrachia</taxon>
        <taxon>Anura</taxon>
        <taxon>Pelobatoidea</taxon>
        <taxon>Pelobatidae</taxon>
        <taxon>Pelobates</taxon>
    </lineage>
</organism>